<feature type="region of interest" description="Disordered" evidence="1">
    <location>
        <begin position="45"/>
        <end position="93"/>
    </location>
</feature>
<protein>
    <submittedName>
        <fullName evidence="3">Uncharacterized protein</fullName>
    </submittedName>
</protein>
<keyword evidence="2" id="KW-0812">Transmembrane</keyword>
<dbReference type="InParanoid" id="A0A165KM81"/>
<keyword evidence="2" id="KW-0472">Membrane</keyword>
<organism evidence="3 4">
    <name type="scientific">Exidia glandulosa HHB12029</name>
    <dbReference type="NCBI Taxonomy" id="1314781"/>
    <lineage>
        <taxon>Eukaryota</taxon>
        <taxon>Fungi</taxon>
        <taxon>Dikarya</taxon>
        <taxon>Basidiomycota</taxon>
        <taxon>Agaricomycotina</taxon>
        <taxon>Agaricomycetes</taxon>
        <taxon>Auriculariales</taxon>
        <taxon>Exidiaceae</taxon>
        <taxon>Exidia</taxon>
    </lineage>
</organism>
<dbReference type="Proteomes" id="UP000077266">
    <property type="component" value="Unassembled WGS sequence"/>
</dbReference>
<dbReference type="OrthoDB" id="3248421at2759"/>
<keyword evidence="4" id="KW-1185">Reference proteome</keyword>
<dbReference type="EMBL" id="KV425941">
    <property type="protein sequence ID" value="KZV96567.1"/>
    <property type="molecule type" value="Genomic_DNA"/>
</dbReference>
<reference evidence="3 4" key="1">
    <citation type="journal article" date="2016" name="Mol. Biol. Evol.">
        <title>Comparative Genomics of Early-Diverging Mushroom-Forming Fungi Provides Insights into the Origins of Lignocellulose Decay Capabilities.</title>
        <authorList>
            <person name="Nagy L.G."/>
            <person name="Riley R."/>
            <person name="Tritt A."/>
            <person name="Adam C."/>
            <person name="Daum C."/>
            <person name="Floudas D."/>
            <person name="Sun H."/>
            <person name="Yadav J.S."/>
            <person name="Pangilinan J."/>
            <person name="Larsson K.H."/>
            <person name="Matsuura K."/>
            <person name="Barry K."/>
            <person name="Labutti K."/>
            <person name="Kuo R."/>
            <person name="Ohm R.A."/>
            <person name="Bhattacharya S.S."/>
            <person name="Shirouzu T."/>
            <person name="Yoshinaga Y."/>
            <person name="Martin F.M."/>
            <person name="Grigoriev I.V."/>
            <person name="Hibbett D.S."/>
        </authorList>
    </citation>
    <scope>NUCLEOTIDE SEQUENCE [LARGE SCALE GENOMIC DNA]</scope>
    <source>
        <strain evidence="3 4">HHB12029</strain>
    </source>
</reference>
<gene>
    <name evidence="3" type="ORF">EXIGLDRAFT_765233</name>
</gene>
<feature type="transmembrane region" description="Helical" evidence="2">
    <location>
        <begin position="312"/>
        <end position="337"/>
    </location>
</feature>
<evidence type="ECO:0000256" key="2">
    <source>
        <dbReference type="SAM" id="Phobius"/>
    </source>
</evidence>
<accession>A0A165KM81</accession>
<sequence>MVAPHMLAAPKQVAYDLPPQTFIRFEIPLPDVDSTPLPTSLPTVHLPTVHYPTRSSPKVSKRDLSLPPSSFGEYENTRYTPVPSNPAPQAVPITLPSRRADSSHTDAPPDTASIPSLSIRTKFPYPAVAAQAHVAHSAAKRLKKTPADGAGVTIQNKGQEPPACPPGFHRGRSLLHEYTPFEAFLVLADLNGFYQQIPRLPAALVSHDVFHEDWIRAMQDLAFAWSGRIPAPELGQEIKRNDRLHPGEVVAAMVDIWNARFFEPRLVELIVYRGRLMDSEDKKPLLHSKPKGYSNRDEPARRVQGQQFFPDWWYWVPIVVFGWPILVGIVLGVAFGLRAAVVHILPDVGLHIALQLSAAEALTSAGPPVNKFELQCITATSIQR</sequence>
<dbReference type="AlphaFoldDB" id="A0A165KM81"/>
<dbReference type="STRING" id="1314781.A0A165KM81"/>
<evidence type="ECO:0000313" key="4">
    <source>
        <dbReference type="Proteomes" id="UP000077266"/>
    </source>
</evidence>
<evidence type="ECO:0000256" key="1">
    <source>
        <dbReference type="SAM" id="MobiDB-lite"/>
    </source>
</evidence>
<evidence type="ECO:0000313" key="3">
    <source>
        <dbReference type="EMBL" id="KZV96567.1"/>
    </source>
</evidence>
<proteinExistence type="predicted"/>
<name>A0A165KM81_EXIGL</name>
<keyword evidence="2" id="KW-1133">Transmembrane helix</keyword>